<protein>
    <submittedName>
        <fullName evidence="1">Uncharacterized protein</fullName>
    </submittedName>
</protein>
<evidence type="ECO:0000313" key="1">
    <source>
        <dbReference type="EMBL" id="TBU05398.1"/>
    </source>
</evidence>
<dbReference type="EMBL" id="PITJ01000017">
    <property type="protein sequence ID" value="TBU05398.1"/>
    <property type="molecule type" value="Genomic_DNA"/>
</dbReference>
<reference evidence="1 2" key="1">
    <citation type="submission" date="2017-12" db="EMBL/GenBank/DDBJ databases">
        <authorList>
            <person name="Pombert J.-F."/>
            <person name="Haag K.L."/>
            <person name="Ebert D."/>
        </authorList>
    </citation>
    <scope>NUCLEOTIDE SEQUENCE [LARGE SCALE GENOMIC DNA]</scope>
    <source>
        <strain evidence="1">FI-OER-3-3</strain>
    </source>
</reference>
<dbReference type="Proteomes" id="UP000292362">
    <property type="component" value="Unassembled WGS sequence"/>
</dbReference>
<proteinExistence type="predicted"/>
<accession>A0A4Q9LC59</accession>
<gene>
    <name evidence="1" type="ORF">CWI37_0017p0010</name>
</gene>
<sequence length="56" mass="6479">MCINFGSSNENPGLEDRNKKEGLTENVSITIFSKRILDYNPFFRAYTKNGILFVYL</sequence>
<dbReference type="AlphaFoldDB" id="A0A4Q9LC59"/>
<organism evidence="1 2">
    <name type="scientific">Hamiltosporidium tvaerminnensis</name>
    <dbReference type="NCBI Taxonomy" id="1176355"/>
    <lineage>
        <taxon>Eukaryota</taxon>
        <taxon>Fungi</taxon>
        <taxon>Fungi incertae sedis</taxon>
        <taxon>Microsporidia</taxon>
        <taxon>Dubosqiidae</taxon>
        <taxon>Hamiltosporidium</taxon>
    </lineage>
</organism>
<comment type="caution">
    <text evidence="1">The sequence shown here is derived from an EMBL/GenBank/DDBJ whole genome shotgun (WGS) entry which is preliminary data.</text>
</comment>
<dbReference type="VEuPathDB" id="MicrosporidiaDB:CWI37_0017p0010"/>
<evidence type="ECO:0000313" key="2">
    <source>
        <dbReference type="Proteomes" id="UP000292362"/>
    </source>
</evidence>
<name>A0A4Q9LC59_9MICR</name>